<dbReference type="HOGENOM" id="CLU_102055_1_1_7"/>
<accession>C4XNF5</accession>
<dbReference type="GO" id="GO:0004527">
    <property type="term" value="F:exonuclease activity"/>
    <property type="evidence" value="ECO:0007669"/>
    <property type="project" value="UniProtKB-KW"/>
</dbReference>
<evidence type="ECO:0000256" key="12">
    <source>
        <dbReference type="ARBA" id="ARBA00023211"/>
    </source>
</evidence>
<evidence type="ECO:0000256" key="10">
    <source>
        <dbReference type="ARBA" id="ARBA00023014"/>
    </source>
</evidence>
<dbReference type="eggNOG" id="COG1468">
    <property type="taxonomic scope" value="Bacteria"/>
</dbReference>
<keyword evidence="16" id="KW-1185">Reference proteome</keyword>
<comment type="function">
    <text evidence="13">CRISPR (clustered regularly interspaced short palindromic repeat) is an adaptive immune system that provides protection against mobile genetic elements (viruses, transposable elements and conjugative plasmids). CRISPR clusters contain sequences complementary to antecedent mobile elements and target invading nucleic acids. CRISPR clusters are transcribed and processed into CRISPR RNA (crRNA).</text>
</comment>
<dbReference type="GO" id="GO:0051536">
    <property type="term" value="F:iron-sulfur cluster binding"/>
    <property type="evidence" value="ECO:0007669"/>
    <property type="project" value="UniProtKB-KW"/>
</dbReference>
<keyword evidence="6 13" id="KW-0479">Metal-binding</keyword>
<keyword evidence="10 13" id="KW-0411">Iron-sulfur</keyword>
<evidence type="ECO:0000256" key="1">
    <source>
        <dbReference type="ARBA" id="ARBA00001966"/>
    </source>
</evidence>
<evidence type="ECO:0000259" key="14">
    <source>
        <dbReference type="Pfam" id="PF01930"/>
    </source>
</evidence>
<keyword evidence="7 13" id="KW-0378">Hydrolase</keyword>
<dbReference type="PANTHER" id="PTHR36531:SF6">
    <property type="entry name" value="DNA REPLICATION ATP-DEPENDENT HELICASE_NUCLEASE DNA2"/>
    <property type="match status" value="1"/>
</dbReference>
<evidence type="ECO:0000256" key="6">
    <source>
        <dbReference type="ARBA" id="ARBA00022723"/>
    </source>
</evidence>
<dbReference type="RefSeq" id="WP_015860140.1">
    <property type="nucleotide sequence ID" value="NC_012796.1"/>
</dbReference>
<dbReference type="InterPro" id="IPR051827">
    <property type="entry name" value="Cas4_exonuclease"/>
</dbReference>
<dbReference type="InterPro" id="IPR022765">
    <property type="entry name" value="Dna2/Cas4_DUF83"/>
</dbReference>
<evidence type="ECO:0000256" key="8">
    <source>
        <dbReference type="ARBA" id="ARBA00022839"/>
    </source>
</evidence>
<evidence type="ECO:0000256" key="11">
    <source>
        <dbReference type="ARBA" id="ARBA00023118"/>
    </source>
</evidence>
<keyword evidence="12 13" id="KW-0464">Manganese</keyword>
<evidence type="ECO:0000256" key="5">
    <source>
        <dbReference type="ARBA" id="ARBA00022722"/>
    </source>
</evidence>
<dbReference type="OrthoDB" id="9781776at2"/>
<comment type="cofactor">
    <cofactor evidence="13">
        <name>Mg(2+)</name>
        <dbReference type="ChEBI" id="CHEBI:18420"/>
    </cofactor>
    <cofactor evidence="13">
        <name>Mn(2+)</name>
        <dbReference type="ChEBI" id="CHEBI:29035"/>
    </cofactor>
    <text evidence="13">Mg(2+) or Mn(2+) required for ssDNA cleavage activity.</text>
</comment>
<comment type="similarity">
    <text evidence="2 13">Belongs to the CRISPR-associated exonuclease Cas4 family.</text>
</comment>
<evidence type="ECO:0000256" key="7">
    <source>
        <dbReference type="ARBA" id="ARBA00022801"/>
    </source>
</evidence>
<evidence type="ECO:0000313" key="15">
    <source>
        <dbReference type="EMBL" id="BAH74930.1"/>
    </source>
</evidence>
<dbReference type="Gene3D" id="3.90.320.10">
    <property type="match status" value="1"/>
</dbReference>
<evidence type="ECO:0000256" key="13">
    <source>
        <dbReference type="RuleBase" id="RU365022"/>
    </source>
</evidence>
<organism evidence="15 16">
    <name type="scientific">Solidesulfovibrio magneticus (strain ATCC 700980 / DSM 13731 / RS-1)</name>
    <name type="common">Desulfovibrio magneticus</name>
    <dbReference type="NCBI Taxonomy" id="573370"/>
    <lineage>
        <taxon>Bacteria</taxon>
        <taxon>Pseudomonadati</taxon>
        <taxon>Thermodesulfobacteriota</taxon>
        <taxon>Desulfovibrionia</taxon>
        <taxon>Desulfovibrionales</taxon>
        <taxon>Desulfovibrionaceae</taxon>
        <taxon>Solidesulfovibrio</taxon>
    </lineage>
</organism>
<dbReference type="EC" id="3.1.12.1" evidence="3 13"/>
<evidence type="ECO:0000256" key="9">
    <source>
        <dbReference type="ARBA" id="ARBA00023004"/>
    </source>
</evidence>
<dbReference type="NCBIfam" id="TIGR00372">
    <property type="entry name" value="cas4"/>
    <property type="match status" value="1"/>
</dbReference>
<dbReference type="InterPro" id="IPR011604">
    <property type="entry name" value="PDDEXK-like_dom_sf"/>
</dbReference>
<evidence type="ECO:0000256" key="4">
    <source>
        <dbReference type="ARBA" id="ARBA00020049"/>
    </source>
</evidence>
<proteinExistence type="inferred from homology"/>
<evidence type="ECO:0000256" key="3">
    <source>
        <dbReference type="ARBA" id="ARBA00012768"/>
    </source>
</evidence>
<comment type="cofactor">
    <cofactor evidence="1">
        <name>[4Fe-4S] cluster</name>
        <dbReference type="ChEBI" id="CHEBI:49883"/>
    </cofactor>
</comment>
<evidence type="ECO:0000313" key="16">
    <source>
        <dbReference type="Proteomes" id="UP000009071"/>
    </source>
</evidence>
<comment type="cofactor">
    <cofactor evidence="13">
        <name>iron-sulfur cluster</name>
        <dbReference type="ChEBI" id="CHEBI:30408"/>
    </cofactor>
</comment>
<keyword evidence="11 13" id="KW-0051">Antiviral defense</keyword>
<dbReference type="GO" id="GO:0051607">
    <property type="term" value="P:defense response to virus"/>
    <property type="evidence" value="ECO:0007669"/>
    <property type="project" value="UniProtKB-KW"/>
</dbReference>
<dbReference type="Proteomes" id="UP000009071">
    <property type="component" value="Chromosome"/>
</dbReference>
<dbReference type="AlphaFoldDB" id="C4XNF5"/>
<feature type="domain" description="DUF83" evidence="14">
    <location>
        <begin position="11"/>
        <end position="189"/>
    </location>
</feature>
<protein>
    <recommendedName>
        <fullName evidence="4 13">CRISPR-associated exonuclease Cas4</fullName>
        <ecNumber evidence="3 13">3.1.12.1</ecNumber>
    </recommendedName>
</protein>
<keyword evidence="8 13" id="KW-0269">Exonuclease</keyword>
<reference evidence="15 16" key="1">
    <citation type="journal article" date="2009" name="Genome Res.">
        <title>Whole genome sequence of Desulfovibrio magneticus strain RS-1 revealed common gene clusters in magnetotactic bacteria.</title>
        <authorList>
            <person name="Nakazawa H."/>
            <person name="Arakaki A."/>
            <person name="Narita-Yamada S."/>
            <person name="Yashiro I."/>
            <person name="Jinno K."/>
            <person name="Aoki N."/>
            <person name="Tsuruyama A."/>
            <person name="Okamura Y."/>
            <person name="Tanikawa S."/>
            <person name="Fujita N."/>
            <person name="Takeyama H."/>
            <person name="Matsunaga T."/>
        </authorList>
    </citation>
    <scope>NUCLEOTIDE SEQUENCE [LARGE SCALE GENOMIC DNA]</scope>
    <source>
        <strain evidence="16">ATCC 700980 / DSM 13731 / RS-1</strain>
    </source>
</reference>
<dbReference type="Pfam" id="PF01930">
    <property type="entry name" value="Cas_Cas4"/>
    <property type="match status" value="1"/>
</dbReference>
<keyword evidence="5 13" id="KW-0540">Nuclease</keyword>
<evidence type="ECO:0000256" key="2">
    <source>
        <dbReference type="ARBA" id="ARBA00009189"/>
    </source>
</evidence>
<name>C4XNF5_SOLM1</name>
<dbReference type="EMBL" id="AP010904">
    <property type="protein sequence ID" value="BAH74930.1"/>
    <property type="molecule type" value="Genomic_DNA"/>
</dbReference>
<dbReference type="InterPro" id="IPR013343">
    <property type="entry name" value="CRISPR-assoc_prot_Cas4"/>
</dbReference>
<gene>
    <name evidence="15" type="ordered locus">DMR_14390</name>
</gene>
<sequence length="210" mass="23088">MFSEEALLPISALQHLLFCRRQCALIHIERAWAENVFTVQGGILHERAHEQGYESHDGIRVARAVSLRSLQLGLTGVADVVEFHPASDGLETAFPVEYKRGRPKAEACDTVQLCAQALCLEEMLGRPVPAGALFYGRTRRRLGVAFDAALRETTQAACQDLHAFIRAGLTPEAMYDSRCASCSMEGACLPRACGGKRSVRTYLRQALETP</sequence>
<dbReference type="PANTHER" id="PTHR36531">
    <property type="entry name" value="CRISPR-ASSOCIATED EXONUCLEASE CAS4"/>
    <property type="match status" value="1"/>
</dbReference>
<dbReference type="KEGG" id="dma:DMR_14390"/>
<dbReference type="STRING" id="573370.DMR_14390"/>
<keyword evidence="9 13" id="KW-0408">Iron</keyword>
<dbReference type="GO" id="GO:0046872">
    <property type="term" value="F:metal ion binding"/>
    <property type="evidence" value="ECO:0007669"/>
    <property type="project" value="UniProtKB-KW"/>
</dbReference>